<dbReference type="InterPro" id="IPR043136">
    <property type="entry name" value="B30.2/SPRY_sf"/>
</dbReference>
<dbReference type="InterPro" id="IPR017907">
    <property type="entry name" value="Znf_RING_CS"/>
</dbReference>
<dbReference type="InterPro" id="IPR013083">
    <property type="entry name" value="Znf_RING/FYVE/PHD"/>
</dbReference>
<protein>
    <recommendedName>
        <fullName evidence="13">E3 ubiquitin-protein ligase TRIM39-like</fullName>
    </recommendedName>
</protein>
<dbReference type="PROSITE" id="PS50188">
    <property type="entry name" value="B302_SPRY"/>
    <property type="match status" value="1"/>
</dbReference>
<dbReference type="InterPro" id="IPR003877">
    <property type="entry name" value="SPRY_dom"/>
</dbReference>
<keyword evidence="2" id="KW-0479">Metal-binding</keyword>
<evidence type="ECO:0000256" key="1">
    <source>
        <dbReference type="ARBA" id="ARBA00022588"/>
    </source>
</evidence>
<dbReference type="InterPro" id="IPR013320">
    <property type="entry name" value="ConA-like_dom_sf"/>
</dbReference>
<dbReference type="Pfam" id="PF13765">
    <property type="entry name" value="PRY"/>
    <property type="match status" value="1"/>
</dbReference>
<dbReference type="SUPFAM" id="SSF57850">
    <property type="entry name" value="RING/U-box"/>
    <property type="match status" value="1"/>
</dbReference>
<keyword evidence="3 6" id="KW-0863">Zinc-finger</keyword>
<keyword evidence="12" id="KW-1185">Reference proteome</keyword>
<dbReference type="AlphaFoldDB" id="A0AA88MSY8"/>
<dbReference type="GO" id="GO:0008270">
    <property type="term" value="F:zinc ion binding"/>
    <property type="evidence" value="ECO:0007669"/>
    <property type="project" value="UniProtKB-KW"/>
</dbReference>
<dbReference type="InterPro" id="IPR058030">
    <property type="entry name" value="TRIM8/14/16/25/29/45/65_CC"/>
</dbReference>
<dbReference type="InterPro" id="IPR006574">
    <property type="entry name" value="PRY"/>
</dbReference>
<evidence type="ECO:0000256" key="6">
    <source>
        <dbReference type="PROSITE-ProRule" id="PRU00024"/>
    </source>
</evidence>
<dbReference type="FunFam" id="2.60.120.920:FF:000004">
    <property type="entry name" value="Butyrophilin subfamily 1 member A1"/>
    <property type="match status" value="1"/>
</dbReference>
<dbReference type="Gene3D" id="3.30.160.60">
    <property type="entry name" value="Classic Zinc Finger"/>
    <property type="match status" value="1"/>
</dbReference>
<comment type="caution">
    <text evidence="11">The sequence shown here is derived from an EMBL/GenBank/DDBJ whole genome shotgun (WGS) entry which is preliminary data.</text>
</comment>
<dbReference type="InterPro" id="IPR003879">
    <property type="entry name" value="Butyrophylin_SPRY"/>
</dbReference>
<dbReference type="InterPro" id="IPR027370">
    <property type="entry name" value="Znf-RING_euk"/>
</dbReference>
<keyword evidence="5" id="KW-0391">Immunity</keyword>
<dbReference type="SMART" id="SM00589">
    <property type="entry name" value="PRY"/>
    <property type="match status" value="1"/>
</dbReference>
<dbReference type="InterPro" id="IPR001870">
    <property type="entry name" value="B30.2/SPRY"/>
</dbReference>
<dbReference type="PANTHER" id="PTHR25465">
    <property type="entry name" value="B-BOX DOMAIN CONTAINING"/>
    <property type="match status" value="1"/>
</dbReference>
<keyword evidence="7" id="KW-0175">Coiled coil</keyword>
<dbReference type="PROSITE" id="PS00518">
    <property type="entry name" value="ZF_RING_1"/>
    <property type="match status" value="1"/>
</dbReference>
<dbReference type="Pfam" id="PF00622">
    <property type="entry name" value="SPRY"/>
    <property type="match status" value="1"/>
</dbReference>
<dbReference type="EMBL" id="JAUPFM010000008">
    <property type="protein sequence ID" value="KAK2844024.1"/>
    <property type="molecule type" value="Genomic_DNA"/>
</dbReference>
<evidence type="ECO:0000259" key="10">
    <source>
        <dbReference type="PROSITE" id="PS50188"/>
    </source>
</evidence>
<dbReference type="SUPFAM" id="SSF49899">
    <property type="entry name" value="Concanavalin A-like lectins/glucanases"/>
    <property type="match status" value="1"/>
</dbReference>
<evidence type="ECO:0000259" key="9">
    <source>
        <dbReference type="PROSITE" id="PS50119"/>
    </source>
</evidence>
<dbReference type="Gene3D" id="2.60.120.920">
    <property type="match status" value="1"/>
</dbReference>
<evidence type="ECO:0000256" key="2">
    <source>
        <dbReference type="ARBA" id="ARBA00022723"/>
    </source>
</evidence>
<feature type="domain" description="B30.2/SPRY" evidence="10">
    <location>
        <begin position="409"/>
        <end position="604"/>
    </location>
</feature>
<evidence type="ECO:0000313" key="11">
    <source>
        <dbReference type="EMBL" id="KAK2844024.1"/>
    </source>
</evidence>
<evidence type="ECO:0000256" key="7">
    <source>
        <dbReference type="SAM" id="Coils"/>
    </source>
</evidence>
<feature type="coiled-coil region" evidence="7">
    <location>
        <begin position="246"/>
        <end position="273"/>
    </location>
</feature>
<dbReference type="InterPro" id="IPR051051">
    <property type="entry name" value="E3_ubiq-ligase_TRIM/RNF"/>
</dbReference>
<evidence type="ECO:0008006" key="13">
    <source>
        <dbReference type="Google" id="ProtNLM"/>
    </source>
</evidence>
<feature type="domain" description="B box-type" evidence="9">
    <location>
        <begin position="209"/>
        <end position="249"/>
    </location>
</feature>
<keyword evidence="1" id="KW-0399">Innate immunity</keyword>
<dbReference type="SUPFAM" id="SSF57845">
    <property type="entry name" value="B-box zinc-binding domain"/>
    <property type="match status" value="1"/>
</dbReference>
<dbReference type="GO" id="GO:0045087">
    <property type="term" value="P:innate immune response"/>
    <property type="evidence" value="ECO:0007669"/>
    <property type="project" value="UniProtKB-KW"/>
</dbReference>
<accession>A0AA88MSY8</accession>
<keyword evidence="4" id="KW-0862">Zinc</keyword>
<dbReference type="InterPro" id="IPR000315">
    <property type="entry name" value="Znf_B-box"/>
</dbReference>
<proteinExistence type="predicted"/>
<sequence>MHAQTSCVGGGALNTSLFISKSTRATADHCVSPPRPRILHFSGSHRSPPPARLQQVFIQCVIMSATSCVLFEEQFLCCICLDVFTDPVTIPCGHNFCKNCITQNWKVSSVPYQCPMCKKQYKSQPELQVNTFISEMAAEFRQSSEKKGSESSEIAKSGEIPCDVCTGPKLKALKSCFTCLASYCGIHLHPHKTADALKRHLLSEPVENMEGRVCTKHKQALELFCRTDRTCVCQLCMVSEHAAHNIASLREEVQAKKSELVETEAAMQKIIQERQLKIQQIKRLKVHGREDAEREIADGVRIFTVLIQTAERGLNELIEKIEERQKVTEDQADGLIQELEQEISALMKRVSDLRQLSRSEDHLTFFQTFETLNTALCVKNRRELGLSLPSYEGTVVAAVAELDETLLKEKRHLLYEARLKRVQHYAVDVILEPHTANPWLVLSDDGKQVSCGEVRRSLPDNTQRFSLYASVLAKQSFSSGRCYFEVQVTGKTDWTLGMVNESVNRKGIIPISPVNGYWALGLRNGNEYLTLSSPVVTLSLDSRLCRVGVFLSYEDRLVSFYDVDAAVHLYSFTNCCFTEKLFPFFSPGLNHGGTNSAPLIISPVDSTD</sequence>
<dbReference type="Proteomes" id="UP001187415">
    <property type="component" value="Unassembled WGS sequence"/>
</dbReference>
<dbReference type="GO" id="GO:0005737">
    <property type="term" value="C:cytoplasm"/>
    <property type="evidence" value="ECO:0007669"/>
    <property type="project" value="UniProtKB-ARBA"/>
</dbReference>
<evidence type="ECO:0000259" key="8">
    <source>
        <dbReference type="PROSITE" id="PS50089"/>
    </source>
</evidence>
<dbReference type="Pfam" id="PF13445">
    <property type="entry name" value="zf-RING_UBOX"/>
    <property type="match status" value="1"/>
</dbReference>
<dbReference type="Gene3D" id="4.10.830.40">
    <property type="match status" value="1"/>
</dbReference>
<feature type="domain" description="RING-type" evidence="8">
    <location>
        <begin position="77"/>
        <end position="118"/>
    </location>
</feature>
<dbReference type="Pfam" id="PF25600">
    <property type="entry name" value="TRIM_CC"/>
    <property type="match status" value="1"/>
</dbReference>
<evidence type="ECO:0000256" key="3">
    <source>
        <dbReference type="ARBA" id="ARBA00022771"/>
    </source>
</evidence>
<dbReference type="PANTHER" id="PTHR25465:SF32">
    <property type="entry name" value="BLOODTHIRSTY-RELATED GENE FAMILY, MEMBER 16 ISOFORM X1-RELATED"/>
    <property type="match status" value="1"/>
</dbReference>
<dbReference type="Pfam" id="PF00643">
    <property type="entry name" value="zf-B_box"/>
    <property type="match status" value="1"/>
</dbReference>
<organism evidence="11 12">
    <name type="scientific">Channa striata</name>
    <name type="common">Snakehead murrel</name>
    <name type="synonym">Ophicephalus striatus</name>
    <dbReference type="NCBI Taxonomy" id="64152"/>
    <lineage>
        <taxon>Eukaryota</taxon>
        <taxon>Metazoa</taxon>
        <taxon>Chordata</taxon>
        <taxon>Craniata</taxon>
        <taxon>Vertebrata</taxon>
        <taxon>Euteleostomi</taxon>
        <taxon>Actinopterygii</taxon>
        <taxon>Neopterygii</taxon>
        <taxon>Teleostei</taxon>
        <taxon>Neoteleostei</taxon>
        <taxon>Acanthomorphata</taxon>
        <taxon>Anabantaria</taxon>
        <taxon>Anabantiformes</taxon>
        <taxon>Channoidei</taxon>
        <taxon>Channidae</taxon>
        <taxon>Channa</taxon>
    </lineage>
</organism>
<dbReference type="PROSITE" id="PS50119">
    <property type="entry name" value="ZF_BBOX"/>
    <property type="match status" value="1"/>
</dbReference>
<evidence type="ECO:0000256" key="4">
    <source>
        <dbReference type="ARBA" id="ARBA00022833"/>
    </source>
</evidence>
<gene>
    <name evidence="11" type="ORF">Q5P01_010683</name>
</gene>
<feature type="coiled-coil region" evidence="7">
    <location>
        <begin position="307"/>
        <end position="356"/>
    </location>
</feature>
<dbReference type="CDD" id="cd13733">
    <property type="entry name" value="SPRY_PRY_C-I_1"/>
    <property type="match status" value="1"/>
</dbReference>
<dbReference type="SMART" id="SM00184">
    <property type="entry name" value="RING"/>
    <property type="match status" value="1"/>
</dbReference>
<reference evidence="11" key="1">
    <citation type="submission" date="2023-07" db="EMBL/GenBank/DDBJ databases">
        <title>Chromosome-level Genome Assembly of Striped Snakehead (Channa striata).</title>
        <authorList>
            <person name="Liu H."/>
        </authorList>
    </citation>
    <scope>NUCLEOTIDE SEQUENCE</scope>
    <source>
        <strain evidence="11">Gz</strain>
        <tissue evidence="11">Muscle</tissue>
    </source>
</reference>
<dbReference type="SMART" id="SM00336">
    <property type="entry name" value="BBOX"/>
    <property type="match status" value="1"/>
</dbReference>
<evidence type="ECO:0000256" key="5">
    <source>
        <dbReference type="ARBA" id="ARBA00022859"/>
    </source>
</evidence>
<dbReference type="PRINTS" id="PR01407">
    <property type="entry name" value="BUTYPHLNCDUF"/>
</dbReference>
<dbReference type="SMART" id="SM00449">
    <property type="entry name" value="SPRY"/>
    <property type="match status" value="1"/>
</dbReference>
<dbReference type="Gene3D" id="3.30.40.10">
    <property type="entry name" value="Zinc/RING finger domain, C3HC4 (zinc finger)"/>
    <property type="match status" value="1"/>
</dbReference>
<dbReference type="InterPro" id="IPR001841">
    <property type="entry name" value="Znf_RING"/>
</dbReference>
<name>A0AA88MSY8_CHASR</name>
<evidence type="ECO:0000313" key="12">
    <source>
        <dbReference type="Proteomes" id="UP001187415"/>
    </source>
</evidence>
<dbReference type="CDD" id="cd19769">
    <property type="entry name" value="Bbox2_TRIM16-like"/>
    <property type="match status" value="1"/>
</dbReference>
<dbReference type="PROSITE" id="PS50089">
    <property type="entry name" value="ZF_RING_2"/>
    <property type="match status" value="1"/>
</dbReference>